<dbReference type="InterPro" id="IPR050176">
    <property type="entry name" value="LTTR"/>
</dbReference>
<dbReference type="InterPro" id="IPR000847">
    <property type="entry name" value="LysR_HTH_N"/>
</dbReference>
<dbReference type="Gene3D" id="3.40.190.10">
    <property type="entry name" value="Periplasmic binding protein-like II"/>
    <property type="match status" value="2"/>
</dbReference>
<evidence type="ECO:0000313" key="6">
    <source>
        <dbReference type="EMBL" id="MFC3142652.1"/>
    </source>
</evidence>
<name>A0ABV7GMU9_9RHOB</name>
<evidence type="ECO:0000256" key="1">
    <source>
        <dbReference type="ARBA" id="ARBA00009437"/>
    </source>
</evidence>
<keyword evidence="4" id="KW-0804">Transcription</keyword>
<reference evidence="7" key="1">
    <citation type="journal article" date="2019" name="Int. J. Syst. Evol. Microbiol.">
        <title>The Global Catalogue of Microorganisms (GCM) 10K type strain sequencing project: providing services to taxonomists for standard genome sequencing and annotation.</title>
        <authorList>
            <consortium name="The Broad Institute Genomics Platform"/>
            <consortium name="The Broad Institute Genome Sequencing Center for Infectious Disease"/>
            <person name="Wu L."/>
            <person name="Ma J."/>
        </authorList>
    </citation>
    <scope>NUCLEOTIDE SEQUENCE [LARGE SCALE GENOMIC DNA]</scope>
    <source>
        <strain evidence="7">KCTC 52366</strain>
    </source>
</reference>
<keyword evidence="3" id="KW-0238">DNA-binding</keyword>
<dbReference type="SUPFAM" id="SSF46785">
    <property type="entry name" value="Winged helix' DNA-binding domain"/>
    <property type="match status" value="1"/>
</dbReference>
<evidence type="ECO:0000259" key="5">
    <source>
        <dbReference type="PROSITE" id="PS50931"/>
    </source>
</evidence>
<comment type="caution">
    <text evidence="6">The sequence shown here is derived from an EMBL/GenBank/DDBJ whole genome shotgun (WGS) entry which is preliminary data.</text>
</comment>
<dbReference type="Proteomes" id="UP001595632">
    <property type="component" value="Unassembled WGS sequence"/>
</dbReference>
<gene>
    <name evidence="6" type="ORF">ACFOGP_08020</name>
</gene>
<organism evidence="6 7">
    <name type="scientific">Psychromarinibacter halotolerans</name>
    <dbReference type="NCBI Taxonomy" id="1775175"/>
    <lineage>
        <taxon>Bacteria</taxon>
        <taxon>Pseudomonadati</taxon>
        <taxon>Pseudomonadota</taxon>
        <taxon>Alphaproteobacteria</taxon>
        <taxon>Rhodobacterales</taxon>
        <taxon>Paracoccaceae</taxon>
        <taxon>Psychromarinibacter</taxon>
    </lineage>
</organism>
<evidence type="ECO:0000256" key="4">
    <source>
        <dbReference type="ARBA" id="ARBA00023163"/>
    </source>
</evidence>
<protein>
    <submittedName>
        <fullName evidence="6">LysR family transcriptional regulator</fullName>
    </submittedName>
</protein>
<keyword evidence="2" id="KW-0805">Transcription regulation</keyword>
<dbReference type="RefSeq" id="WP_275633444.1">
    <property type="nucleotide sequence ID" value="NZ_JARGYD010000005.1"/>
</dbReference>
<keyword evidence="7" id="KW-1185">Reference proteome</keyword>
<dbReference type="PANTHER" id="PTHR30579">
    <property type="entry name" value="TRANSCRIPTIONAL REGULATOR"/>
    <property type="match status" value="1"/>
</dbReference>
<evidence type="ECO:0000256" key="2">
    <source>
        <dbReference type="ARBA" id="ARBA00023015"/>
    </source>
</evidence>
<accession>A0ABV7GMU9</accession>
<dbReference type="PANTHER" id="PTHR30579:SF7">
    <property type="entry name" value="HTH-TYPE TRANSCRIPTIONAL REGULATOR LRHA-RELATED"/>
    <property type="match status" value="1"/>
</dbReference>
<dbReference type="EMBL" id="JBHRTB010000010">
    <property type="protein sequence ID" value="MFC3142652.1"/>
    <property type="molecule type" value="Genomic_DNA"/>
</dbReference>
<dbReference type="InterPro" id="IPR005119">
    <property type="entry name" value="LysR_subst-bd"/>
</dbReference>
<dbReference type="Pfam" id="PF03466">
    <property type="entry name" value="LysR_substrate"/>
    <property type="match status" value="1"/>
</dbReference>
<dbReference type="SUPFAM" id="SSF53850">
    <property type="entry name" value="Periplasmic binding protein-like II"/>
    <property type="match status" value="1"/>
</dbReference>
<feature type="domain" description="HTH lysR-type" evidence="5">
    <location>
        <begin position="5"/>
        <end position="62"/>
    </location>
</feature>
<comment type="similarity">
    <text evidence="1">Belongs to the LysR transcriptional regulatory family.</text>
</comment>
<evidence type="ECO:0000256" key="3">
    <source>
        <dbReference type="ARBA" id="ARBA00023125"/>
    </source>
</evidence>
<proteinExistence type="inferred from homology"/>
<dbReference type="InterPro" id="IPR036390">
    <property type="entry name" value="WH_DNA-bd_sf"/>
</dbReference>
<dbReference type="Pfam" id="PF00126">
    <property type="entry name" value="HTH_1"/>
    <property type="match status" value="1"/>
</dbReference>
<dbReference type="PROSITE" id="PS50931">
    <property type="entry name" value="HTH_LYSR"/>
    <property type="match status" value="1"/>
</dbReference>
<evidence type="ECO:0000313" key="7">
    <source>
        <dbReference type="Proteomes" id="UP001595632"/>
    </source>
</evidence>
<dbReference type="InterPro" id="IPR036388">
    <property type="entry name" value="WH-like_DNA-bd_sf"/>
</dbReference>
<dbReference type="PRINTS" id="PR00039">
    <property type="entry name" value="HTHLYSR"/>
</dbReference>
<dbReference type="Gene3D" id="1.10.10.10">
    <property type="entry name" value="Winged helix-like DNA-binding domain superfamily/Winged helix DNA-binding domain"/>
    <property type="match status" value="1"/>
</dbReference>
<sequence length="284" mass="31257">MMRNLDVSVLRSFVAVAQTGGVTRAAGFLNLTQSAVSMQLKRLEELMGLELLDRSNRKVSLTAAGEQLLAYARRMVDLNDELFSRLTDHAFEGEVTLGVPHDIVHPIVPQVLQRFATEYPRVKVRLLSLYTVGLKRMFARGECDVILTTEPDIDSGGETLKELPLRWMGAPGGSAWKHSPLPLANCRNCSFRIDTQDRLNAAEVDWIQAVESDSDRTVEATVAADLAVTVMLEGTQPQQLEQLAPCAQLPELGVQRINMYGGGAANGGFVGDLMEMIRQGYRTL</sequence>